<name>A0A6C0JKR7_9ZZZZ</name>
<protein>
    <submittedName>
        <fullName evidence="1">Uncharacterized protein</fullName>
    </submittedName>
</protein>
<dbReference type="EMBL" id="MN740397">
    <property type="protein sequence ID" value="QHU04408.1"/>
    <property type="molecule type" value="Genomic_DNA"/>
</dbReference>
<accession>A0A6C0JKR7</accession>
<organism evidence="1">
    <name type="scientific">viral metagenome</name>
    <dbReference type="NCBI Taxonomy" id="1070528"/>
    <lineage>
        <taxon>unclassified sequences</taxon>
        <taxon>metagenomes</taxon>
        <taxon>organismal metagenomes</taxon>
    </lineage>
</organism>
<evidence type="ECO:0000313" key="1">
    <source>
        <dbReference type="EMBL" id="QHU04408.1"/>
    </source>
</evidence>
<proteinExistence type="predicted"/>
<dbReference type="AlphaFoldDB" id="A0A6C0JKR7"/>
<reference evidence="1" key="1">
    <citation type="journal article" date="2020" name="Nature">
        <title>Giant virus diversity and host interactions through global metagenomics.</title>
        <authorList>
            <person name="Schulz F."/>
            <person name="Roux S."/>
            <person name="Paez-Espino D."/>
            <person name="Jungbluth S."/>
            <person name="Walsh D.A."/>
            <person name="Denef V.J."/>
            <person name="McMahon K.D."/>
            <person name="Konstantinidis K.T."/>
            <person name="Eloe-Fadrosh E.A."/>
            <person name="Kyrpides N.C."/>
            <person name="Woyke T."/>
        </authorList>
    </citation>
    <scope>NUCLEOTIDE SEQUENCE</scope>
    <source>
        <strain evidence="1">GVMAG-M-3300027708-39</strain>
    </source>
</reference>
<sequence length="177" mass="20832">MDHKYNINNRLIDIILDNIDYDEYKLNEDEKKWINRFINESYETFIELDTDIQTITITEDRFIRIDDIPTIIKIITDSYLSSSIYEKSNKNAHYLSVLIKYTLLVILDTELLILPTNVSKENVNNIVDSSMILLNMNLTSCNKNNEVSKSCSSCRYSCFDSIRNLFSIKSKFYYKTT</sequence>